<dbReference type="Proteomes" id="UP000827284">
    <property type="component" value="Unassembled WGS sequence"/>
</dbReference>
<accession>A0A9P3LYF4</accession>
<feature type="region of interest" description="Disordered" evidence="1">
    <location>
        <begin position="505"/>
        <end position="526"/>
    </location>
</feature>
<evidence type="ECO:0000313" key="2">
    <source>
        <dbReference type="EMBL" id="GJJ75082.1"/>
    </source>
</evidence>
<protein>
    <submittedName>
        <fullName evidence="2">Uncharacterized protein</fullName>
    </submittedName>
</protein>
<dbReference type="Gene3D" id="3.80.10.10">
    <property type="entry name" value="Ribonuclease Inhibitor"/>
    <property type="match status" value="1"/>
</dbReference>
<dbReference type="SUPFAM" id="SSF52047">
    <property type="entry name" value="RNI-like"/>
    <property type="match status" value="1"/>
</dbReference>
<dbReference type="AlphaFoldDB" id="A0A9P3LYF4"/>
<keyword evidence="3" id="KW-1185">Reference proteome</keyword>
<dbReference type="OrthoDB" id="2379115at2759"/>
<sequence>MSVDACRIFFQTPELVECLTLHLARREQLWLMRVDKSLHAIVQACFWTKGIDFLPQQKLRENRELPPGVTSPFMPLDSLPFSSGSAFEYYFLDDRRLLHDRRQLMSDRVFVSSQEAMAALARNAGRVFLVKSRSVFQDAYFDSLTSYLDQWLAMDSFAPMFMASDGTFIKTNDSKTRSAYESLVNRRPRLNRPEVDVQPVAPFACLRRFECAILREAHPSKTASSSLKVLWVLQCHLQASILQTDALTSLRIHPSSLHEEPRPRFTPAKSRVSTLMTHLTLHGLDLENASVVRVLAQTLPHLECLRKFEINTFNTGPIPLQACRVIFFACPSKSLESLIMRFRIDIRVPLMDLTVNKTRHFEDVEDDINTESGFVEREGVFFNPNQLARDSCAYGDLDWELDPLWDRPVSARMMPLLHLKFLQLPLMASGYPSDLMRAILKQCPALESLNVPRMEGSDDVEIMAQSVQHYCPRLRHIAVLERHVDLNQEAVTLMNQISEGRAQALPKQLPQHHQPRGQAQSQERESREEDYTIRSLHFQYFLDQDSGLMRAIERHAKLCASNTSLSSLHSAPFLTVIRFIGCRGVRSATLQAILSLCSGLEHLEVDCCSPSQCAIGLGDAVIVRWVCDKIQFLKLYINPQQTRPTPAGLKQWNTSTFH</sequence>
<evidence type="ECO:0000313" key="3">
    <source>
        <dbReference type="Proteomes" id="UP000827284"/>
    </source>
</evidence>
<name>A0A9P3LYF4_9FUNG</name>
<comment type="caution">
    <text evidence="2">The sequence shown here is derived from an EMBL/GenBank/DDBJ whole genome shotgun (WGS) entry which is preliminary data.</text>
</comment>
<dbReference type="EMBL" id="BQFW01000010">
    <property type="protein sequence ID" value="GJJ75082.1"/>
    <property type="molecule type" value="Genomic_DNA"/>
</dbReference>
<organism evidence="2 3">
    <name type="scientific">Entomortierella parvispora</name>
    <dbReference type="NCBI Taxonomy" id="205924"/>
    <lineage>
        <taxon>Eukaryota</taxon>
        <taxon>Fungi</taxon>
        <taxon>Fungi incertae sedis</taxon>
        <taxon>Mucoromycota</taxon>
        <taxon>Mortierellomycotina</taxon>
        <taxon>Mortierellomycetes</taxon>
        <taxon>Mortierellales</taxon>
        <taxon>Mortierellaceae</taxon>
        <taxon>Entomortierella</taxon>
    </lineage>
</organism>
<evidence type="ECO:0000256" key="1">
    <source>
        <dbReference type="SAM" id="MobiDB-lite"/>
    </source>
</evidence>
<reference evidence="2" key="2">
    <citation type="journal article" date="2022" name="Microbiol. Resour. Announc.">
        <title>Whole-Genome Sequence of Entomortierella parvispora E1425, a Mucoromycotan Fungus Associated with Burkholderiaceae-Related Endosymbiotic Bacteria.</title>
        <authorList>
            <person name="Herlambang A."/>
            <person name="Guo Y."/>
            <person name="Takashima Y."/>
            <person name="Narisawa K."/>
            <person name="Ohta H."/>
            <person name="Nishizawa T."/>
        </authorList>
    </citation>
    <scope>NUCLEOTIDE SEQUENCE</scope>
    <source>
        <strain evidence="2">E1425</strain>
    </source>
</reference>
<dbReference type="InterPro" id="IPR032675">
    <property type="entry name" value="LRR_dom_sf"/>
</dbReference>
<reference evidence="2" key="1">
    <citation type="submission" date="2021-11" db="EMBL/GenBank/DDBJ databases">
        <authorList>
            <person name="Herlambang A."/>
            <person name="Guo Y."/>
            <person name="Takashima Y."/>
            <person name="Nishizawa T."/>
        </authorList>
    </citation>
    <scope>NUCLEOTIDE SEQUENCE</scope>
    <source>
        <strain evidence="2">E1425</strain>
    </source>
</reference>
<proteinExistence type="predicted"/>
<gene>
    <name evidence="2" type="ORF">EMPS_07440</name>
</gene>